<organism evidence="1 2">
    <name type="scientific">Janibacter limosus</name>
    <dbReference type="NCBI Taxonomy" id="53458"/>
    <lineage>
        <taxon>Bacteria</taxon>
        <taxon>Bacillati</taxon>
        <taxon>Actinomycetota</taxon>
        <taxon>Actinomycetes</taxon>
        <taxon>Micrococcales</taxon>
        <taxon>Intrasporangiaceae</taxon>
        <taxon>Janibacter</taxon>
    </lineage>
</organism>
<protein>
    <submittedName>
        <fullName evidence="1">Uncharacterized protein</fullName>
    </submittedName>
</protein>
<evidence type="ECO:0000313" key="1">
    <source>
        <dbReference type="EMBL" id="UUZ45317.1"/>
    </source>
</evidence>
<dbReference type="Proteomes" id="UP001059663">
    <property type="component" value="Chromosome"/>
</dbReference>
<gene>
    <name evidence="1" type="ORF">LP422_03600</name>
</gene>
<proteinExistence type="predicted"/>
<accession>A0AC61U5J3</accession>
<sequence>MSETGGGCVYNGKPLKGVAARADADGVLELGGPVVAHGYLGRDSDAFTTEGGSAGSAPATRGPSTVMAG</sequence>
<dbReference type="EMBL" id="CP087977">
    <property type="protein sequence ID" value="UUZ45317.1"/>
    <property type="molecule type" value="Genomic_DNA"/>
</dbReference>
<evidence type="ECO:0000313" key="2">
    <source>
        <dbReference type="Proteomes" id="UP001059663"/>
    </source>
</evidence>
<name>A0AC61U5J3_9MICO</name>
<reference evidence="1" key="1">
    <citation type="submission" date="2021-11" db="EMBL/GenBank/DDBJ databases">
        <title>Study of the species diversity of bacterial strains isolated from a unique natural object - Shulgan-Tash cave (Bashkiria).</title>
        <authorList>
            <person name="Sazanova A.L."/>
            <person name="Chirak E.R."/>
            <person name="Safronova V.I."/>
        </authorList>
    </citation>
    <scope>NUCLEOTIDE SEQUENCE</scope>
    <source>
        <strain evidence="1">P1</strain>
    </source>
</reference>